<dbReference type="InterPro" id="IPR007165">
    <property type="entry name" value="Phage_holin_4_2"/>
</dbReference>
<dbReference type="KEGG" id="ctak:4412677_00198"/>
<dbReference type="OrthoDB" id="6402664at2"/>
<gene>
    <name evidence="1" type="ORF">SAMEA4412677_00198</name>
</gene>
<dbReference type="Pfam" id="PF04020">
    <property type="entry name" value="Phage_holin_4_2"/>
    <property type="match status" value="1"/>
</dbReference>
<organism evidence="1 2">
    <name type="scientific">Chryseobacterium taklimakanense</name>
    <dbReference type="NCBI Taxonomy" id="536441"/>
    <lineage>
        <taxon>Bacteria</taxon>
        <taxon>Pseudomonadati</taxon>
        <taxon>Bacteroidota</taxon>
        <taxon>Flavobacteriia</taxon>
        <taxon>Flavobacteriales</taxon>
        <taxon>Weeksellaceae</taxon>
        <taxon>Chryseobacterium group</taxon>
        <taxon>Chryseobacterium</taxon>
    </lineage>
</organism>
<protein>
    <submittedName>
        <fullName evidence="1">Membrane protein of uncharacterized function</fullName>
    </submittedName>
</protein>
<evidence type="ECO:0000313" key="1">
    <source>
        <dbReference type="EMBL" id="SNV33229.1"/>
    </source>
</evidence>
<sequence>MNLIIRLLITAVAAYLLTYVLSGVSFDGFSSTIVFALVLGLLNLIVKPILKLLGLPLTIITLGLFSLVINAIVIMIADYFVDGMTVDGFWWALIFSIVLSLVTSVFESVFISKDN</sequence>
<dbReference type="EMBL" id="LT906465">
    <property type="protein sequence ID" value="SNV33229.1"/>
    <property type="molecule type" value="Genomic_DNA"/>
</dbReference>
<evidence type="ECO:0000313" key="2">
    <source>
        <dbReference type="Proteomes" id="UP000215196"/>
    </source>
</evidence>
<name>A0A239WG80_9FLAO</name>
<accession>A0A239WG80</accession>
<dbReference type="PANTHER" id="PTHR37309">
    <property type="entry name" value="SLR0284 PROTEIN"/>
    <property type="match status" value="1"/>
</dbReference>
<dbReference type="Proteomes" id="UP000215196">
    <property type="component" value="Chromosome 1"/>
</dbReference>
<reference evidence="1 2" key="1">
    <citation type="submission" date="2017-06" db="EMBL/GenBank/DDBJ databases">
        <authorList>
            <consortium name="Pathogen Informatics"/>
        </authorList>
    </citation>
    <scope>NUCLEOTIDE SEQUENCE [LARGE SCALE GENOMIC DNA]</scope>
    <source>
        <strain evidence="1 2">NCTC13490</strain>
    </source>
</reference>
<dbReference type="PANTHER" id="PTHR37309:SF1">
    <property type="entry name" value="SLR0284 PROTEIN"/>
    <property type="match status" value="1"/>
</dbReference>
<proteinExistence type="predicted"/>
<keyword evidence="2" id="KW-1185">Reference proteome</keyword>
<dbReference type="AlphaFoldDB" id="A0A239WG80"/>
<dbReference type="RefSeq" id="WP_095069525.1">
    <property type="nucleotide sequence ID" value="NZ_CP034173.1"/>
</dbReference>